<dbReference type="PANTHER" id="PTHR23513">
    <property type="entry name" value="INTEGRAL MEMBRANE EFFLUX PROTEIN-RELATED"/>
    <property type="match status" value="1"/>
</dbReference>
<evidence type="ECO:0000256" key="7">
    <source>
        <dbReference type="SAM" id="Phobius"/>
    </source>
</evidence>
<feature type="transmembrane region" description="Helical" evidence="7">
    <location>
        <begin position="208"/>
        <end position="231"/>
    </location>
</feature>
<evidence type="ECO:0000256" key="6">
    <source>
        <dbReference type="SAM" id="MobiDB-lite"/>
    </source>
</evidence>
<dbReference type="Gene3D" id="1.20.1250.20">
    <property type="entry name" value="MFS general substrate transporter like domains"/>
    <property type="match status" value="1"/>
</dbReference>
<dbReference type="InterPro" id="IPR011701">
    <property type="entry name" value="MFS"/>
</dbReference>
<evidence type="ECO:0000313" key="10">
    <source>
        <dbReference type="Proteomes" id="UP000696294"/>
    </source>
</evidence>
<evidence type="ECO:0000259" key="8">
    <source>
        <dbReference type="PROSITE" id="PS50850"/>
    </source>
</evidence>
<dbReference type="EMBL" id="JAATEP010000044">
    <property type="protein sequence ID" value="NJP96014.1"/>
    <property type="molecule type" value="Genomic_DNA"/>
</dbReference>
<dbReference type="PROSITE" id="PS50850">
    <property type="entry name" value="MFS"/>
    <property type="match status" value="1"/>
</dbReference>
<sequence length="405" mass="40993">MREFRLLYAGLASSYAGDQLAALAVSVLVLDRTGSGILSGLAYASAYLPSLVAAPLLGALADRLPRRGLLIACDLARSALVSAMLIHGLPVWALVVLLYAASLFTPPFMAARSALIAEILPVDAAVTGNGLIRVTHQLSQVLGLALGGLAIGWIGPEGALACNALTFAVSAALSAGLRPRPRPAGSGSVLGGSRAGVRYVFADPWLRGCLLLVWPVSMFVYAPEAVVYLYATSLGGGAPLAGLMLSSAALGFASGTVLLTRLVPPRTRDRLLIPFAILAGAALIPLWAKPSPPVVVVLLFASGVGGAFSAPLNALFVQRVSPEFRGRAMGVAVAGLAGGQGLGFLLAGALSSAGLHPAALWAGCGAAATLAALLAALTWARDTPPPSSSSSAGLGTPVRETADKR</sequence>
<feature type="transmembrane region" description="Helical" evidence="7">
    <location>
        <begin position="40"/>
        <end position="61"/>
    </location>
</feature>
<keyword evidence="4 7" id="KW-1133">Transmembrane helix</keyword>
<protein>
    <submittedName>
        <fullName evidence="9">MFS transporter</fullName>
    </submittedName>
</protein>
<comment type="subcellular location">
    <subcellularLocation>
        <location evidence="1">Cell membrane</location>
        <topology evidence="1">Multi-pass membrane protein</topology>
    </subcellularLocation>
</comment>
<gene>
    <name evidence="9" type="ORF">HCN51_42390</name>
</gene>
<proteinExistence type="predicted"/>
<reference evidence="9 10" key="1">
    <citation type="submission" date="2020-03" db="EMBL/GenBank/DDBJ databases">
        <title>WGS of actinomycetes isolated from Thailand.</title>
        <authorList>
            <person name="Thawai C."/>
        </authorList>
    </citation>
    <scope>NUCLEOTIDE SEQUENCE [LARGE SCALE GENOMIC DNA]</scope>
    <source>
        <strain evidence="9 10">FMUSA5-5</strain>
    </source>
</reference>
<feature type="transmembrane region" description="Helical" evidence="7">
    <location>
        <begin position="358"/>
        <end position="380"/>
    </location>
</feature>
<feature type="transmembrane region" description="Helical" evidence="7">
    <location>
        <begin position="271"/>
        <end position="288"/>
    </location>
</feature>
<feature type="transmembrane region" description="Helical" evidence="7">
    <location>
        <begin position="92"/>
        <end position="111"/>
    </location>
</feature>
<evidence type="ECO:0000313" key="9">
    <source>
        <dbReference type="EMBL" id="NJP96014.1"/>
    </source>
</evidence>
<comment type="caution">
    <text evidence="9">The sequence shown here is derived from an EMBL/GenBank/DDBJ whole genome shotgun (WGS) entry which is preliminary data.</text>
</comment>
<evidence type="ECO:0000256" key="1">
    <source>
        <dbReference type="ARBA" id="ARBA00004651"/>
    </source>
</evidence>
<feature type="domain" description="Major facilitator superfamily (MFS) profile" evidence="8">
    <location>
        <begin position="201"/>
        <end position="405"/>
    </location>
</feature>
<evidence type="ECO:0000256" key="3">
    <source>
        <dbReference type="ARBA" id="ARBA00022692"/>
    </source>
</evidence>
<evidence type="ECO:0000256" key="5">
    <source>
        <dbReference type="ARBA" id="ARBA00023136"/>
    </source>
</evidence>
<name>A0ABX1BHN7_9ACTN</name>
<keyword evidence="2" id="KW-1003">Cell membrane</keyword>
<keyword evidence="10" id="KW-1185">Reference proteome</keyword>
<dbReference type="RefSeq" id="WP_168017649.1">
    <property type="nucleotide sequence ID" value="NZ_JAATEP010000044.1"/>
</dbReference>
<evidence type="ECO:0000256" key="4">
    <source>
        <dbReference type="ARBA" id="ARBA00022989"/>
    </source>
</evidence>
<feature type="transmembrane region" description="Helical" evidence="7">
    <location>
        <begin position="294"/>
        <end position="316"/>
    </location>
</feature>
<dbReference type="Pfam" id="PF07690">
    <property type="entry name" value="MFS_1"/>
    <property type="match status" value="1"/>
</dbReference>
<feature type="region of interest" description="Disordered" evidence="6">
    <location>
        <begin position="383"/>
        <end position="405"/>
    </location>
</feature>
<accession>A0ABX1BHN7</accession>
<dbReference type="SUPFAM" id="SSF103473">
    <property type="entry name" value="MFS general substrate transporter"/>
    <property type="match status" value="1"/>
</dbReference>
<dbReference type="CDD" id="cd06173">
    <property type="entry name" value="MFS_MefA_like"/>
    <property type="match status" value="1"/>
</dbReference>
<dbReference type="Proteomes" id="UP000696294">
    <property type="component" value="Unassembled WGS sequence"/>
</dbReference>
<organism evidence="9 10">
    <name type="scientific">Nonomuraea composti</name>
    <dbReference type="NCBI Taxonomy" id="2720023"/>
    <lineage>
        <taxon>Bacteria</taxon>
        <taxon>Bacillati</taxon>
        <taxon>Actinomycetota</taxon>
        <taxon>Actinomycetes</taxon>
        <taxon>Streptosporangiales</taxon>
        <taxon>Streptosporangiaceae</taxon>
        <taxon>Nonomuraea</taxon>
    </lineage>
</organism>
<dbReference type="PANTHER" id="PTHR23513:SF11">
    <property type="entry name" value="STAPHYLOFERRIN A TRANSPORTER"/>
    <property type="match status" value="1"/>
</dbReference>
<feature type="transmembrane region" description="Helical" evidence="7">
    <location>
        <begin position="237"/>
        <end position="259"/>
    </location>
</feature>
<evidence type="ECO:0000256" key="2">
    <source>
        <dbReference type="ARBA" id="ARBA00022475"/>
    </source>
</evidence>
<feature type="transmembrane region" description="Helical" evidence="7">
    <location>
        <begin position="328"/>
        <end position="352"/>
    </location>
</feature>
<keyword evidence="3 7" id="KW-0812">Transmembrane</keyword>
<dbReference type="InterPro" id="IPR020846">
    <property type="entry name" value="MFS_dom"/>
</dbReference>
<keyword evidence="5 7" id="KW-0472">Membrane</keyword>
<dbReference type="InterPro" id="IPR036259">
    <property type="entry name" value="MFS_trans_sf"/>
</dbReference>